<dbReference type="GO" id="GO:0033971">
    <property type="term" value="F:hydroxyisourate hydrolase activity"/>
    <property type="evidence" value="ECO:0007669"/>
    <property type="project" value="UniProtKB-EC"/>
</dbReference>
<proteinExistence type="inferred from homology"/>
<dbReference type="OrthoDB" id="9792386at2"/>
<name>A0A4P7IFV8_9ACTN</name>
<organism evidence="10 11">
    <name type="scientific">Nocardioides seonyuensis</name>
    <dbReference type="NCBI Taxonomy" id="2518371"/>
    <lineage>
        <taxon>Bacteria</taxon>
        <taxon>Bacillati</taxon>
        <taxon>Actinomycetota</taxon>
        <taxon>Actinomycetes</taxon>
        <taxon>Propionibacteriales</taxon>
        <taxon>Nocardioidaceae</taxon>
        <taxon>Nocardioides</taxon>
    </lineage>
</organism>
<feature type="binding site" evidence="7">
    <location>
        <position position="104"/>
    </location>
    <ligand>
        <name>substrate</name>
    </ligand>
</feature>
<dbReference type="PROSITE" id="PS00768">
    <property type="entry name" value="TRANSTHYRETIN_1"/>
    <property type="match status" value="1"/>
</dbReference>
<dbReference type="Proteomes" id="UP000294853">
    <property type="component" value="Chromosome"/>
</dbReference>
<evidence type="ECO:0000313" key="11">
    <source>
        <dbReference type="Proteomes" id="UP000294853"/>
    </source>
</evidence>
<feature type="domain" description="Transthyretin/hydroxyisourate hydrolase" evidence="9">
    <location>
        <begin position="4"/>
        <end position="106"/>
    </location>
</feature>
<evidence type="ECO:0000256" key="1">
    <source>
        <dbReference type="ARBA" id="ARBA00001043"/>
    </source>
</evidence>
<dbReference type="SUPFAM" id="SSF49472">
    <property type="entry name" value="Transthyretin (synonym: prealbumin)"/>
    <property type="match status" value="1"/>
</dbReference>
<comment type="catalytic activity">
    <reaction evidence="1 8">
        <text>5-hydroxyisourate + H2O = 5-hydroxy-2-oxo-4-ureido-2,5-dihydro-1H-imidazole-5-carboxylate + H(+)</text>
        <dbReference type="Rhea" id="RHEA:23736"/>
        <dbReference type="ChEBI" id="CHEBI:15377"/>
        <dbReference type="ChEBI" id="CHEBI:15378"/>
        <dbReference type="ChEBI" id="CHEBI:18072"/>
        <dbReference type="ChEBI" id="CHEBI:58639"/>
        <dbReference type="EC" id="3.5.2.17"/>
    </reaction>
</comment>
<evidence type="ECO:0000256" key="5">
    <source>
        <dbReference type="ARBA" id="ARBA00022631"/>
    </source>
</evidence>
<dbReference type="AlphaFoldDB" id="A0A4P7IFV8"/>
<gene>
    <name evidence="10" type="primary">uraH</name>
    <name evidence="10" type="ORF">EXE58_12295</name>
</gene>
<dbReference type="Gene3D" id="2.60.40.180">
    <property type="entry name" value="Transthyretin/hydroxyisourate hydrolase domain"/>
    <property type="match status" value="1"/>
</dbReference>
<dbReference type="PRINTS" id="PR00189">
    <property type="entry name" value="TRNSTHYRETIN"/>
</dbReference>
<evidence type="ECO:0000256" key="4">
    <source>
        <dbReference type="ARBA" id="ARBA00011881"/>
    </source>
</evidence>
<dbReference type="NCBIfam" id="TIGR02962">
    <property type="entry name" value="hdxy_isourate"/>
    <property type="match status" value="1"/>
</dbReference>
<reference evidence="10 11" key="1">
    <citation type="submission" date="2019-03" db="EMBL/GenBank/DDBJ databases">
        <title>Three New Species of Nocardioides, Nocardioides euryhalodurans sp. nov., Nocardioides seonyuensis sp. nov. and Nocardioides eburneoflavus sp. nov. Iolated from Soil.</title>
        <authorList>
            <person name="Roh S.G."/>
            <person name="Lee C."/>
            <person name="Kim M.-K."/>
            <person name="Kim S.B."/>
        </authorList>
    </citation>
    <scope>NUCLEOTIDE SEQUENCE [LARGE SCALE GENOMIC DNA]</scope>
    <source>
        <strain evidence="10 11">MMS17-SY207-3</strain>
    </source>
</reference>
<dbReference type="InterPro" id="IPR000895">
    <property type="entry name" value="Transthyretin/HIU_hydrolase"/>
</dbReference>
<dbReference type="InterPro" id="IPR036817">
    <property type="entry name" value="Transthyretin/HIU_hydrolase_sf"/>
</dbReference>
<comment type="subunit">
    <text evidence="4 8">Homotetramer.</text>
</comment>
<feature type="binding site" evidence="7">
    <location>
        <position position="7"/>
    </location>
    <ligand>
        <name>substrate</name>
    </ligand>
</feature>
<dbReference type="EC" id="3.5.2.17" evidence="8"/>
<dbReference type="InterPro" id="IPR014306">
    <property type="entry name" value="Hydroxyisourate_hydrolase"/>
</dbReference>
<comment type="function">
    <text evidence="2">Catalyzes the hydrolysis of 5-hydroxyisourate (HIU) to 2-oxo-4-hydroxy-4-carboxy-5-ureidoimidazoline (OHCU).</text>
</comment>
<evidence type="ECO:0000256" key="3">
    <source>
        <dbReference type="ARBA" id="ARBA00009850"/>
    </source>
</evidence>
<dbReference type="KEGG" id="nsn:EXE58_12295"/>
<keyword evidence="6 8" id="KW-0378">Hydrolase</keyword>
<evidence type="ECO:0000259" key="9">
    <source>
        <dbReference type="Pfam" id="PF00576"/>
    </source>
</evidence>
<dbReference type="PANTHER" id="PTHR10395:SF7">
    <property type="entry name" value="5-HYDROXYISOURATE HYDROLASE"/>
    <property type="match status" value="1"/>
</dbReference>
<keyword evidence="11" id="KW-1185">Reference proteome</keyword>
<comment type="similarity">
    <text evidence="3 8">Belongs to the transthyretin family. 5-hydroxyisourate hydrolase subfamily.</text>
</comment>
<accession>A0A4P7IFV8</accession>
<evidence type="ECO:0000256" key="7">
    <source>
        <dbReference type="PIRSR" id="PIRSR600895-51"/>
    </source>
</evidence>
<keyword evidence="5 8" id="KW-0659">Purine metabolism</keyword>
<dbReference type="Pfam" id="PF00576">
    <property type="entry name" value="Transthyretin"/>
    <property type="match status" value="1"/>
</dbReference>
<dbReference type="EMBL" id="CP038436">
    <property type="protein sequence ID" value="QBX56169.1"/>
    <property type="molecule type" value="Genomic_DNA"/>
</dbReference>
<dbReference type="PANTHER" id="PTHR10395">
    <property type="entry name" value="URICASE AND TRANSTHYRETIN-RELATED"/>
    <property type="match status" value="1"/>
</dbReference>
<dbReference type="InterPro" id="IPR023416">
    <property type="entry name" value="Transthyretin/HIU_hydrolase_d"/>
</dbReference>
<dbReference type="PROSITE" id="PS00769">
    <property type="entry name" value="TRANSTHYRETIN_2"/>
    <property type="match status" value="1"/>
</dbReference>
<dbReference type="CDD" id="cd05822">
    <property type="entry name" value="TLP_HIUase"/>
    <property type="match status" value="1"/>
</dbReference>
<dbReference type="RefSeq" id="WP_135268160.1">
    <property type="nucleotide sequence ID" value="NZ_CP038436.1"/>
</dbReference>
<feature type="binding site" evidence="7">
    <location>
        <position position="42"/>
    </location>
    <ligand>
        <name>substrate</name>
    </ligand>
</feature>
<dbReference type="InterPro" id="IPR023419">
    <property type="entry name" value="Transthyretin_CS"/>
</dbReference>
<evidence type="ECO:0000256" key="2">
    <source>
        <dbReference type="ARBA" id="ARBA00002704"/>
    </source>
</evidence>
<evidence type="ECO:0000256" key="6">
    <source>
        <dbReference type="ARBA" id="ARBA00022801"/>
    </source>
</evidence>
<evidence type="ECO:0000256" key="8">
    <source>
        <dbReference type="RuleBase" id="RU361270"/>
    </source>
</evidence>
<protein>
    <recommendedName>
        <fullName evidence="8">5-hydroxyisourate hydrolase</fullName>
        <shortName evidence="8">HIU hydrolase</shortName>
        <shortName evidence="8">HIUHase</shortName>
        <ecNumber evidence="8">3.5.2.17</ecNumber>
    </recommendedName>
</protein>
<dbReference type="InterPro" id="IPR023418">
    <property type="entry name" value="Thyroxine_BS"/>
</dbReference>
<dbReference type="GO" id="GO:0006144">
    <property type="term" value="P:purine nucleobase metabolic process"/>
    <property type="evidence" value="ECO:0007669"/>
    <property type="project" value="UniProtKB-KW"/>
</dbReference>
<sequence length="107" mass="11461">MAALSTHVLDTSRGRPAAGVRVTLESVSGTDLGEAVTDDDGRVASLGPGWLEPGDYRIRFHTGAWFTSDGIDAFYPEVVVAFSVASDEHFHVPLLLSPFGYSTYRGS</sequence>
<evidence type="ECO:0000313" key="10">
    <source>
        <dbReference type="EMBL" id="QBX56169.1"/>
    </source>
</evidence>